<organism evidence="1">
    <name type="scientific">marine metagenome</name>
    <dbReference type="NCBI Taxonomy" id="408172"/>
    <lineage>
        <taxon>unclassified sequences</taxon>
        <taxon>metagenomes</taxon>
        <taxon>ecological metagenomes</taxon>
    </lineage>
</organism>
<evidence type="ECO:0000313" key="1">
    <source>
        <dbReference type="EMBL" id="SVD22360.1"/>
    </source>
</evidence>
<reference evidence="1" key="1">
    <citation type="submission" date="2018-05" db="EMBL/GenBank/DDBJ databases">
        <authorList>
            <person name="Lanie J.A."/>
            <person name="Ng W.-L."/>
            <person name="Kazmierczak K.M."/>
            <person name="Andrzejewski T.M."/>
            <person name="Davidsen T.M."/>
            <person name="Wayne K.J."/>
            <person name="Tettelin H."/>
            <person name="Glass J.I."/>
            <person name="Rusch D."/>
            <person name="Podicherti R."/>
            <person name="Tsui H.-C.T."/>
            <person name="Winkler M.E."/>
        </authorList>
    </citation>
    <scope>NUCLEOTIDE SEQUENCE</scope>
</reference>
<name>A0A382TJV5_9ZZZZ</name>
<feature type="non-terminal residue" evidence="1">
    <location>
        <position position="156"/>
    </location>
</feature>
<gene>
    <name evidence="1" type="ORF">METZ01_LOCUS375214</name>
</gene>
<dbReference type="EMBL" id="UINC01137177">
    <property type="protein sequence ID" value="SVD22360.1"/>
    <property type="molecule type" value="Genomic_DNA"/>
</dbReference>
<sequence>MNSYSAIVLAIIIPFLFLFTLQNKNIEHFNFISDIKNKVTGWVNDKIVNPVKDASSSISNLSVNIGNKVLDGGSKFIGSISDGVMEVKDKFLNIFNGLKDKLVNFIKRLKNGLSSFMGSRLESVKKFIEDRVNNIVNIKDYIYDKIKEIWEGVEKR</sequence>
<accession>A0A382TJV5</accession>
<proteinExistence type="predicted"/>
<protein>
    <submittedName>
        <fullName evidence="1">Uncharacterized protein</fullName>
    </submittedName>
</protein>
<dbReference type="AlphaFoldDB" id="A0A382TJV5"/>